<organism evidence="2 3">
    <name type="scientific">Penicillium nalgiovense</name>
    <dbReference type="NCBI Taxonomy" id="60175"/>
    <lineage>
        <taxon>Eukaryota</taxon>
        <taxon>Fungi</taxon>
        <taxon>Dikarya</taxon>
        <taxon>Ascomycota</taxon>
        <taxon>Pezizomycotina</taxon>
        <taxon>Eurotiomycetes</taxon>
        <taxon>Eurotiomycetidae</taxon>
        <taxon>Eurotiales</taxon>
        <taxon>Aspergillaceae</taxon>
        <taxon>Penicillium</taxon>
    </lineage>
</organism>
<dbReference type="AlphaFoldDB" id="A0A1V6XYG8"/>
<keyword evidence="3" id="KW-1185">Reference proteome</keyword>
<proteinExistence type="predicted"/>
<gene>
    <name evidence="2" type="ORF">PENNAL_c0047G06505</name>
</gene>
<feature type="compositionally biased region" description="Polar residues" evidence="1">
    <location>
        <begin position="18"/>
        <end position="28"/>
    </location>
</feature>
<dbReference type="Proteomes" id="UP000191691">
    <property type="component" value="Unassembled WGS sequence"/>
</dbReference>
<feature type="region of interest" description="Disordered" evidence="1">
    <location>
        <begin position="1"/>
        <end position="45"/>
    </location>
</feature>
<protein>
    <submittedName>
        <fullName evidence="2">Uncharacterized protein</fullName>
    </submittedName>
</protein>
<comment type="caution">
    <text evidence="2">The sequence shown here is derived from an EMBL/GenBank/DDBJ whole genome shotgun (WGS) entry which is preliminary data.</text>
</comment>
<name>A0A1V6XYG8_PENNA</name>
<evidence type="ECO:0000313" key="2">
    <source>
        <dbReference type="EMBL" id="OQE80179.1"/>
    </source>
</evidence>
<dbReference type="EMBL" id="MOOB01000047">
    <property type="protein sequence ID" value="OQE80179.1"/>
    <property type="molecule type" value="Genomic_DNA"/>
</dbReference>
<sequence>MTASGFRRCRRLRGRTPAESSDNHSPSDGFQLGSDPDHKATTSAKSVNQVNYYTNVYSWVDHMRDIAKLKSDDVHLDPDYKVVIFFAPEMTEWAAVVSEMRK</sequence>
<evidence type="ECO:0000313" key="3">
    <source>
        <dbReference type="Proteomes" id="UP000191691"/>
    </source>
</evidence>
<accession>A0A1V6XYG8</accession>
<reference evidence="3" key="1">
    <citation type="journal article" date="2017" name="Nat. Microbiol.">
        <title>Global analysis of biosynthetic gene clusters reveals vast potential of secondary metabolite production in Penicillium species.</title>
        <authorList>
            <person name="Nielsen J.C."/>
            <person name="Grijseels S."/>
            <person name="Prigent S."/>
            <person name="Ji B."/>
            <person name="Dainat J."/>
            <person name="Nielsen K.F."/>
            <person name="Frisvad J.C."/>
            <person name="Workman M."/>
            <person name="Nielsen J."/>
        </authorList>
    </citation>
    <scope>NUCLEOTIDE SEQUENCE [LARGE SCALE GENOMIC DNA]</scope>
    <source>
        <strain evidence="3">IBT 13039</strain>
    </source>
</reference>
<evidence type="ECO:0000256" key="1">
    <source>
        <dbReference type="SAM" id="MobiDB-lite"/>
    </source>
</evidence>